<evidence type="ECO:0000256" key="3">
    <source>
        <dbReference type="ARBA" id="ARBA00022801"/>
    </source>
</evidence>
<dbReference type="GO" id="GO:0006508">
    <property type="term" value="P:proteolysis"/>
    <property type="evidence" value="ECO:0007669"/>
    <property type="project" value="UniProtKB-KW"/>
</dbReference>
<reference evidence="8 10" key="3">
    <citation type="submission" date="2020-03" db="EMBL/GenBank/DDBJ databases">
        <title>Bacillus aquiflavi sp. nov., isolated from yellow water of strong flavor Chinese baijiu in Yibin region of China.</title>
        <authorList>
            <person name="Xie J."/>
        </authorList>
    </citation>
    <scope>NUCLEOTIDE SEQUENCE [LARGE SCALE GENOMIC DNA]</scope>
    <source>
        <strain evidence="8 10">Gsoil 114</strain>
    </source>
</reference>
<gene>
    <name evidence="8" type="primary">sppA</name>
    <name evidence="8" type="ORF">G4D61_14130</name>
    <name evidence="7" type="ORF">NG54_14200</name>
</gene>
<evidence type="ECO:0000313" key="10">
    <source>
        <dbReference type="Proteomes" id="UP000476934"/>
    </source>
</evidence>
<keyword evidence="2" id="KW-0645">Protease</keyword>
<dbReference type="PANTHER" id="PTHR42987">
    <property type="entry name" value="PEPTIDASE S49"/>
    <property type="match status" value="1"/>
</dbReference>
<name>A0A0A6VDN9_9BACI</name>
<dbReference type="OrthoDB" id="9764363at2"/>
<dbReference type="InterPro" id="IPR002142">
    <property type="entry name" value="Peptidase_S49"/>
</dbReference>
<proteinExistence type="inferred from homology"/>
<dbReference type="InterPro" id="IPR029045">
    <property type="entry name" value="ClpP/crotonase-like_dom_sf"/>
</dbReference>
<evidence type="ECO:0000313" key="7">
    <source>
        <dbReference type="EMBL" id="KHD84659.1"/>
    </source>
</evidence>
<dbReference type="PANTHER" id="PTHR42987:SF7">
    <property type="entry name" value="SIGNAL PEPTIDE PEPTIDASE SPPA-RELATED"/>
    <property type="match status" value="1"/>
</dbReference>
<comment type="caution">
    <text evidence="7">The sequence shown here is derived from an EMBL/GenBank/DDBJ whole genome shotgun (WGS) entry which is preliminary data.</text>
</comment>
<dbReference type="CDD" id="cd07023">
    <property type="entry name" value="S49_Sppa_N_C"/>
    <property type="match status" value="1"/>
</dbReference>
<dbReference type="NCBIfam" id="TIGR00706">
    <property type="entry name" value="SppA_dom"/>
    <property type="match status" value="1"/>
</dbReference>
<dbReference type="SUPFAM" id="SSF52096">
    <property type="entry name" value="ClpP/crotonase"/>
    <property type="match status" value="1"/>
</dbReference>
<keyword evidence="3" id="KW-0378">Hydrolase</keyword>
<protein>
    <submittedName>
        <fullName evidence="8">Signal peptide peptidase SppA</fullName>
    </submittedName>
    <submittedName>
        <fullName evidence="7">Signal peptide protein</fullName>
    </submittedName>
</protein>
<evidence type="ECO:0000256" key="5">
    <source>
        <dbReference type="SAM" id="Phobius"/>
    </source>
</evidence>
<keyword evidence="4" id="KW-0720">Serine protease</keyword>
<sequence length="336" mass="37046">MSKKRWGALAIAVGLFIVSIIVNIASIAVKKDFSKMFDESFSTSDNDLSEKTIHDGNENKKIVILNVEGTIQDTGESNSLLSTGEYNQHTFLQELNQAEHDSSIKGIILRINSPGGGVVESAEIHKKLMDIKKKTKKPIYVSMGSMAASGAYYISTAADQIYASPDTLTGSLGVIMESVNYGKLAKKLGIEFPTIKSGEYKDIMSPSREMTDSEKEILQKMVDDSYEGFVSVIASGRHMSKKEVRKIADGRVYDGKQAKQLNLIDHFGYLDDTITHMKKDHHLDGAEVVEYETSGGLESLLSASTQKIFGKEAEATGLMQLLTQSNTPRLMYMYSR</sequence>
<dbReference type="Proteomes" id="UP000030588">
    <property type="component" value="Unassembled WGS sequence"/>
</dbReference>
<feature type="domain" description="Peptidase S49" evidence="6">
    <location>
        <begin position="132"/>
        <end position="283"/>
    </location>
</feature>
<keyword evidence="5" id="KW-1133">Transmembrane helix</keyword>
<feature type="transmembrane region" description="Helical" evidence="5">
    <location>
        <begin position="6"/>
        <end position="29"/>
    </location>
</feature>
<evidence type="ECO:0000259" key="6">
    <source>
        <dbReference type="Pfam" id="PF01343"/>
    </source>
</evidence>
<reference evidence="7 9" key="1">
    <citation type="submission" date="2014-10" db="EMBL/GenBank/DDBJ databases">
        <title>Draft genome of phytase producing Bacillus ginsengihumi strain M2.11.</title>
        <authorList>
            <person name="Toymentseva A."/>
            <person name="Boulygina E.A."/>
            <person name="Kazakov S.V."/>
            <person name="Kayumov I."/>
            <person name="Suleimanova A.D."/>
            <person name="Mardanova A.M."/>
            <person name="Maria S.N."/>
            <person name="Sergey M.Y."/>
            <person name="Sharipova M.R."/>
        </authorList>
    </citation>
    <scope>NUCLEOTIDE SEQUENCE [LARGE SCALE GENOMIC DNA]</scope>
    <source>
        <strain evidence="7 9">M2.11</strain>
    </source>
</reference>
<dbReference type="EMBL" id="JRUN01000048">
    <property type="protein sequence ID" value="KHD84659.1"/>
    <property type="molecule type" value="Genomic_DNA"/>
</dbReference>
<dbReference type="InterPro" id="IPR004635">
    <property type="entry name" value="Pept_S49_SppA"/>
</dbReference>
<evidence type="ECO:0000313" key="8">
    <source>
        <dbReference type="EMBL" id="NEY21083.1"/>
    </source>
</evidence>
<keyword evidence="5" id="KW-0812">Transmembrane</keyword>
<dbReference type="EMBL" id="JAAIWK010000026">
    <property type="protein sequence ID" value="NEY21083.1"/>
    <property type="molecule type" value="Genomic_DNA"/>
</dbReference>
<dbReference type="GO" id="GO:0008236">
    <property type="term" value="F:serine-type peptidase activity"/>
    <property type="evidence" value="ECO:0007669"/>
    <property type="project" value="UniProtKB-KW"/>
</dbReference>
<accession>A0A0A6VDN9</accession>
<evidence type="ECO:0000256" key="1">
    <source>
        <dbReference type="ARBA" id="ARBA00008683"/>
    </source>
</evidence>
<dbReference type="AlphaFoldDB" id="A0A0A6VDN9"/>
<keyword evidence="10" id="KW-1185">Reference proteome</keyword>
<comment type="similarity">
    <text evidence="1">Belongs to the peptidase S49 family.</text>
</comment>
<evidence type="ECO:0000256" key="4">
    <source>
        <dbReference type="ARBA" id="ARBA00022825"/>
    </source>
</evidence>
<evidence type="ECO:0000256" key="2">
    <source>
        <dbReference type="ARBA" id="ARBA00022670"/>
    </source>
</evidence>
<dbReference type="Gene3D" id="3.90.226.10">
    <property type="entry name" value="2-enoyl-CoA Hydratase, Chain A, domain 1"/>
    <property type="match status" value="2"/>
</dbReference>
<reference evidence="8 10" key="2">
    <citation type="submission" date="2020-02" db="EMBL/GenBank/DDBJ databases">
        <authorList>
            <person name="Feng H."/>
        </authorList>
    </citation>
    <scope>NUCLEOTIDE SEQUENCE [LARGE SCALE GENOMIC DNA]</scope>
    <source>
        <strain evidence="8 10">Gsoil 114</strain>
    </source>
</reference>
<dbReference type="RefSeq" id="WP_035355516.1">
    <property type="nucleotide sequence ID" value="NZ_JAAIWK010000026.1"/>
</dbReference>
<dbReference type="Pfam" id="PF01343">
    <property type="entry name" value="Peptidase_S49"/>
    <property type="match status" value="1"/>
</dbReference>
<dbReference type="InterPro" id="IPR047272">
    <property type="entry name" value="S49_SppA_C"/>
</dbReference>
<keyword evidence="5" id="KW-0472">Membrane</keyword>
<dbReference type="STRING" id="363870.NG54_14200"/>
<evidence type="ECO:0000313" key="9">
    <source>
        <dbReference type="Proteomes" id="UP000030588"/>
    </source>
</evidence>
<organism evidence="7 9">
    <name type="scientific">Heyndrickxia ginsengihumi</name>
    <dbReference type="NCBI Taxonomy" id="363870"/>
    <lineage>
        <taxon>Bacteria</taxon>
        <taxon>Bacillati</taxon>
        <taxon>Bacillota</taxon>
        <taxon>Bacilli</taxon>
        <taxon>Bacillales</taxon>
        <taxon>Bacillaceae</taxon>
        <taxon>Heyndrickxia</taxon>
    </lineage>
</organism>
<dbReference type="Proteomes" id="UP000476934">
    <property type="component" value="Unassembled WGS sequence"/>
</dbReference>